<keyword evidence="5 10" id="KW-0813">Transport</keyword>
<dbReference type="Proteomes" id="UP000049127">
    <property type="component" value="Unassembled WGS sequence"/>
</dbReference>
<comment type="function">
    <text evidence="10">Involved in the system for phosphate transport across the cytoplasmic membrane.</text>
</comment>
<feature type="signal peptide" evidence="10">
    <location>
        <begin position="1"/>
        <end position="20"/>
    </location>
</feature>
<keyword evidence="9 10" id="KW-0449">Lipoprotein</keyword>
<evidence type="ECO:0000256" key="4">
    <source>
        <dbReference type="ARBA" id="ARBA00011529"/>
    </source>
</evidence>
<organism evidence="12 13">
    <name type="scientific">Paraclostridium sordellii</name>
    <name type="common">Clostridium sordellii</name>
    <dbReference type="NCBI Taxonomy" id="1505"/>
    <lineage>
        <taxon>Bacteria</taxon>
        <taxon>Bacillati</taxon>
        <taxon>Bacillota</taxon>
        <taxon>Clostridia</taxon>
        <taxon>Peptostreptococcales</taxon>
        <taxon>Peptostreptococcaceae</taxon>
        <taxon>Paraclostridium</taxon>
    </lineage>
</organism>
<keyword evidence="8 10" id="KW-0564">Palmitate</keyword>
<comment type="function">
    <text evidence="1">Part of the ABC transporter complex PstSACB involved in phosphate import.</text>
</comment>
<protein>
    <recommendedName>
        <fullName evidence="10">Phosphate-binding protein</fullName>
    </recommendedName>
</protein>
<comment type="subcellular location">
    <subcellularLocation>
        <location evidence="2 10">Cell membrane</location>
        <topology evidence="2 10">Lipid-anchor</topology>
    </subcellularLocation>
</comment>
<keyword evidence="7 10" id="KW-0732">Signal</keyword>
<accession>A0A0C7PKV3</accession>
<gene>
    <name evidence="12" type="primary">pstS_1</name>
    <name evidence="12" type="ORF">R28058_01841</name>
</gene>
<comment type="subunit">
    <text evidence="4 10">The complex is composed of two ATP-binding proteins (PstB), two transmembrane proteins (PstC and PstA) and a solute-binding protein (PstS).</text>
</comment>
<feature type="domain" description="PBP" evidence="11">
    <location>
        <begin position="30"/>
        <end position="262"/>
    </location>
</feature>
<evidence type="ECO:0000256" key="8">
    <source>
        <dbReference type="ARBA" id="ARBA00023139"/>
    </source>
</evidence>
<dbReference type="Pfam" id="PF12849">
    <property type="entry name" value="PBP_like_2"/>
    <property type="match status" value="1"/>
</dbReference>
<dbReference type="NCBIfam" id="TIGR02136">
    <property type="entry name" value="ptsS_2"/>
    <property type="match status" value="1"/>
</dbReference>
<dbReference type="GO" id="GO:0042301">
    <property type="term" value="F:phosphate ion binding"/>
    <property type="evidence" value="ECO:0007669"/>
    <property type="project" value="UniProtKB-UniRule"/>
</dbReference>
<evidence type="ECO:0000256" key="9">
    <source>
        <dbReference type="ARBA" id="ARBA00023288"/>
    </source>
</evidence>
<evidence type="ECO:0000256" key="5">
    <source>
        <dbReference type="ARBA" id="ARBA00022448"/>
    </source>
</evidence>
<evidence type="ECO:0000256" key="3">
    <source>
        <dbReference type="ARBA" id="ARBA00008725"/>
    </source>
</evidence>
<evidence type="ECO:0000256" key="1">
    <source>
        <dbReference type="ARBA" id="ARBA00002841"/>
    </source>
</evidence>
<evidence type="ECO:0000259" key="11">
    <source>
        <dbReference type="Pfam" id="PF12849"/>
    </source>
</evidence>
<keyword evidence="10" id="KW-0472">Membrane</keyword>
<keyword evidence="6 10" id="KW-0592">Phosphate transport</keyword>
<evidence type="ECO:0000256" key="7">
    <source>
        <dbReference type="ARBA" id="ARBA00022729"/>
    </source>
</evidence>
<dbReference type="AlphaFoldDB" id="A0A0C7PKV3"/>
<comment type="similarity">
    <text evidence="3 10">Belongs to the PstS family.</text>
</comment>
<dbReference type="InterPro" id="IPR050811">
    <property type="entry name" value="Phosphate_ABC_transporter"/>
</dbReference>
<evidence type="ECO:0000313" key="13">
    <source>
        <dbReference type="Proteomes" id="UP000049127"/>
    </source>
</evidence>
<dbReference type="SUPFAM" id="SSF53850">
    <property type="entry name" value="Periplasmic binding protein-like II"/>
    <property type="match status" value="1"/>
</dbReference>
<evidence type="ECO:0000313" key="12">
    <source>
        <dbReference type="EMBL" id="CEQ02451.1"/>
    </source>
</evidence>
<dbReference type="CDD" id="cd13653">
    <property type="entry name" value="PBP2_phosphate_like_1"/>
    <property type="match status" value="1"/>
</dbReference>
<dbReference type="OrthoDB" id="9790048at2"/>
<feature type="chain" id="PRO_5039748740" description="Phosphate-binding protein" evidence="10">
    <location>
        <begin position="21"/>
        <end position="277"/>
    </location>
</feature>
<reference evidence="12 13" key="1">
    <citation type="submission" date="2015-01" db="EMBL/GenBank/DDBJ databases">
        <authorList>
            <person name="Aslett A.Martin."/>
            <person name="De Silva Nishadi"/>
        </authorList>
    </citation>
    <scope>NUCLEOTIDE SEQUENCE [LARGE SCALE GENOMIC DNA]</scope>
    <source>
        <strain evidence="12 13">R28058</strain>
    </source>
</reference>
<evidence type="ECO:0000256" key="2">
    <source>
        <dbReference type="ARBA" id="ARBA00004193"/>
    </source>
</evidence>
<dbReference type="RefSeq" id="WP_055335016.1">
    <property type="nucleotide sequence ID" value="NZ_CDNF01000003.1"/>
</dbReference>
<evidence type="ECO:0000256" key="6">
    <source>
        <dbReference type="ARBA" id="ARBA00022592"/>
    </source>
</evidence>
<dbReference type="PANTHER" id="PTHR30570">
    <property type="entry name" value="PERIPLASMIC PHOSPHATE BINDING COMPONENT OF PHOSPHATE ABC TRANSPORTER"/>
    <property type="match status" value="1"/>
</dbReference>
<dbReference type="EMBL" id="CEKZ01000003">
    <property type="protein sequence ID" value="CEQ02451.1"/>
    <property type="molecule type" value="Genomic_DNA"/>
</dbReference>
<evidence type="ECO:0000256" key="10">
    <source>
        <dbReference type="RuleBase" id="RU367119"/>
    </source>
</evidence>
<proteinExistence type="inferred from homology"/>
<dbReference type="PANTHER" id="PTHR30570:SF1">
    <property type="entry name" value="PHOSPHATE-BINDING PROTEIN PSTS"/>
    <property type="match status" value="1"/>
</dbReference>
<keyword evidence="10" id="KW-1003">Cell membrane</keyword>
<name>A0A0C7PKV3_PARSO</name>
<dbReference type="InterPro" id="IPR011862">
    <property type="entry name" value="Phos-bd"/>
</dbReference>
<dbReference type="PROSITE" id="PS51257">
    <property type="entry name" value="PROKAR_LIPOPROTEIN"/>
    <property type="match status" value="1"/>
</dbReference>
<dbReference type="GO" id="GO:0006817">
    <property type="term" value="P:phosphate ion transport"/>
    <property type="evidence" value="ECO:0007669"/>
    <property type="project" value="UniProtKB-UniRule"/>
</dbReference>
<dbReference type="InterPro" id="IPR024370">
    <property type="entry name" value="PBP_domain"/>
</dbReference>
<dbReference type="GO" id="GO:0005886">
    <property type="term" value="C:plasma membrane"/>
    <property type="evidence" value="ECO:0007669"/>
    <property type="project" value="UniProtKB-SubCell"/>
</dbReference>
<sequence length="277" mass="29388">MFKKKIGVLLLSTIMAGSLAVGCGSNDSAGSKDESKITISGSTSVGPLMEKEAEGYKEKDSNVSVEINQLGTSAGIKDTISGVAQIGMASRDLKDAEKKEGLKETKVAIDGIGIITHKGNTVKSLTMDQIKGIYTGKIKNWQEVGGKDAPIVVVSREDGSGTRDAFQEIVGYDSTELAKDAQISDGNGNVKSTVAGNENAIGYTSFSYLDDSINALQVDGVNPTAEKAKSGDYKLSRPFLLVYKEDKLGESGKKFVDYILSEDGQKIVKEDGLITIK</sequence>
<dbReference type="Gene3D" id="3.40.190.10">
    <property type="entry name" value="Periplasmic binding protein-like II"/>
    <property type="match status" value="2"/>
</dbReference>